<accession>D1BSW7</accession>
<keyword evidence="1" id="KW-1133">Transmembrane helix</keyword>
<reference evidence="3" key="1">
    <citation type="submission" date="2009-11" db="EMBL/GenBank/DDBJ databases">
        <title>The complete chromosome of Xylanimonas cellulosilytica DSM 15894.</title>
        <authorList>
            <consortium name="US DOE Joint Genome Institute (JGI-PGF)"/>
            <person name="Lucas S."/>
            <person name="Copeland A."/>
            <person name="Lapidus A."/>
            <person name="Glavina del Rio T."/>
            <person name="Dalin E."/>
            <person name="Tice H."/>
            <person name="Bruce D."/>
            <person name="Goodwin L."/>
            <person name="Pitluck S."/>
            <person name="Kyrpides N."/>
            <person name="Mavromatis K."/>
            <person name="Ivanova N."/>
            <person name="Mikhailova N."/>
            <person name="Foster B."/>
            <person name="Clum A."/>
            <person name="Brettin T."/>
            <person name="Detter J.C."/>
            <person name="Han C."/>
            <person name="Larimer F."/>
            <person name="Land M."/>
            <person name="Hauser L."/>
            <person name="Markowitz V."/>
            <person name="Cheng J.F."/>
            <person name="Hugenholtz P."/>
            <person name="Woyke T."/>
            <person name="Wu D."/>
            <person name="Gehrich-Schroeter G."/>
            <person name="Schneider S."/>
            <person name="Pukall S.R."/>
            <person name="Klenk H.P."/>
            <person name="Eisen J.A."/>
        </authorList>
    </citation>
    <scope>NUCLEOTIDE SEQUENCE [LARGE SCALE GENOMIC DNA]</scope>
    <source>
        <strain evidence="3">DSM 15894 / CECT 5975 / LMG 20990 / XIL07</strain>
    </source>
</reference>
<feature type="transmembrane region" description="Helical" evidence="1">
    <location>
        <begin position="20"/>
        <end position="40"/>
    </location>
</feature>
<feature type="transmembrane region" description="Helical" evidence="1">
    <location>
        <begin position="76"/>
        <end position="98"/>
    </location>
</feature>
<feature type="transmembrane region" description="Helical" evidence="1">
    <location>
        <begin position="154"/>
        <end position="172"/>
    </location>
</feature>
<sequence>MTHRPLPRVEVELGRTVPGSALHAAAVLVTGGTPLLAALGSSATGEFLAFWILGAVAIGGWAAWRPGHPPALTGAATTALLLAVASADGGVSAALWLAPLAYLGIRLSTWAAATGLTTRVEVAALARSARADGVVVVVTLLVGAVASVLDGGSVTGLVIGAVALLGLVLLVLRTQDGRP</sequence>
<dbReference type="AlphaFoldDB" id="D1BSW7"/>
<feature type="transmembrane region" description="Helical" evidence="1">
    <location>
        <begin position="129"/>
        <end position="148"/>
    </location>
</feature>
<dbReference type="KEGG" id="xce:Xcel_1789"/>
<name>D1BSW7_XYLCX</name>
<keyword evidence="1" id="KW-0812">Transmembrane</keyword>
<keyword evidence="1" id="KW-0472">Membrane</keyword>
<gene>
    <name evidence="2" type="ordered locus">Xcel_1789</name>
</gene>
<dbReference type="Proteomes" id="UP000002255">
    <property type="component" value="Chromosome"/>
</dbReference>
<evidence type="ECO:0000256" key="1">
    <source>
        <dbReference type="SAM" id="Phobius"/>
    </source>
</evidence>
<dbReference type="HOGENOM" id="CLU_1502933_0_0_11"/>
<dbReference type="STRING" id="446471.Xcel_1789"/>
<proteinExistence type="predicted"/>
<protein>
    <submittedName>
        <fullName evidence="2">Membrane protein, glycine-rich</fullName>
    </submittedName>
</protein>
<feature type="transmembrane region" description="Helical" evidence="1">
    <location>
        <begin position="47"/>
        <end position="64"/>
    </location>
</feature>
<dbReference type="OrthoDB" id="5150301at2"/>
<dbReference type="EMBL" id="CP001821">
    <property type="protein sequence ID" value="ACZ30809.1"/>
    <property type="molecule type" value="Genomic_DNA"/>
</dbReference>
<organism evidence="2 3">
    <name type="scientific">Xylanimonas cellulosilytica (strain DSM 15894 / JCM 12276 / CECT 5975 / KCTC 9989 / LMG 20990 / NBRC 107835 / XIL07)</name>
    <dbReference type="NCBI Taxonomy" id="446471"/>
    <lineage>
        <taxon>Bacteria</taxon>
        <taxon>Bacillati</taxon>
        <taxon>Actinomycetota</taxon>
        <taxon>Actinomycetes</taxon>
        <taxon>Micrococcales</taxon>
        <taxon>Promicromonosporaceae</taxon>
        <taxon>Xylanimonas</taxon>
    </lineage>
</organism>
<dbReference type="RefSeq" id="WP_012878551.1">
    <property type="nucleotide sequence ID" value="NC_013530.1"/>
</dbReference>
<dbReference type="eggNOG" id="ENOG502ZDUI">
    <property type="taxonomic scope" value="Bacteria"/>
</dbReference>
<evidence type="ECO:0000313" key="3">
    <source>
        <dbReference type="Proteomes" id="UP000002255"/>
    </source>
</evidence>
<keyword evidence="3" id="KW-1185">Reference proteome</keyword>
<evidence type="ECO:0000313" key="2">
    <source>
        <dbReference type="EMBL" id="ACZ30809.1"/>
    </source>
</evidence>
<reference evidence="2 3" key="2">
    <citation type="journal article" date="2010" name="Stand. Genomic Sci.">
        <title>Complete genome sequence of Xylanimonas cellulosilytica type strain (XIL07).</title>
        <authorList>
            <person name="Foster B."/>
            <person name="Pukall R."/>
            <person name="Abt B."/>
            <person name="Nolan M."/>
            <person name="Glavina Del Rio T."/>
            <person name="Chen F."/>
            <person name="Lucas S."/>
            <person name="Tice H."/>
            <person name="Pitluck S."/>
            <person name="Cheng J.-F."/>
            <person name="Chertkov O."/>
            <person name="Brettin T."/>
            <person name="Han C."/>
            <person name="Detter J.C."/>
            <person name="Bruce D."/>
            <person name="Goodwin L."/>
            <person name="Ivanova N."/>
            <person name="Mavromatis K."/>
            <person name="Pati A."/>
            <person name="Mikhailova N."/>
            <person name="Chen A."/>
            <person name="Palaniappan K."/>
            <person name="Land M."/>
            <person name="Hauser L."/>
            <person name="Chang Y.-J."/>
            <person name="Jeffries C.D."/>
            <person name="Chain P."/>
            <person name="Rohde M."/>
            <person name="Goeker M."/>
            <person name="Bristow J."/>
            <person name="Eisen J.A."/>
            <person name="Markowitz V."/>
            <person name="Hugenholtz P."/>
            <person name="Kyrpides N.C."/>
            <person name="Klenk H.-P."/>
            <person name="Lapidus A."/>
        </authorList>
    </citation>
    <scope>NUCLEOTIDE SEQUENCE [LARGE SCALE GENOMIC DNA]</scope>
    <source>
        <strain evidence="3">DSM 15894 / CECT 5975 / LMG 20990 / XIL07</strain>
    </source>
</reference>